<evidence type="ECO:0000256" key="3">
    <source>
        <dbReference type="PROSITE-ProRule" id="PRU00169"/>
    </source>
</evidence>
<dbReference type="InterPro" id="IPR011006">
    <property type="entry name" value="CheY-like_superfamily"/>
</dbReference>
<evidence type="ECO:0000313" key="6">
    <source>
        <dbReference type="EMBL" id="MBC6611754.1"/>
    </source>
</evidence>
<protein>
    <submittedName>
        <fullName evidence="6">Response regulator transcription factor</fullName>
    </submittedName>
</protein>
<dbReference type="Proteomes" id="UP000622017">
    <property type="component" value="Unassembled WGS sequence"/>
</dbReference>
<keyword evidence="1 3" id="KW-0597">Phosphoprotein</keyword>
<dbReference type="InterPro" id="IPR001789">
    <property type="entry name" value="Sig_transdc_resp-reg_receiver"/>
</dbReference>
<accession>A0ABR7MKZ7</accession>
<dbReference type="PRINTS" id="PR00038">
    <property type="entry name" value="HTHLUXR"/>
</dbReference>
<dbReference type="CDD" id="cd06170">
    <property type="entry name" value="LuxR_C_like"/>
    <property type="match status" value="1"/>
</dbReference>
<dbReference type="PANTHER" id="PTHR43214:SF43">
    <property type="entry name" value="TWO-COMPONENT RESPONSE REGULATOR"/>
    <property type="match status" value="1"/>
</dbReference>
<feature type="domain" description="Response regulatory" evidence="5">
    <location>
        <begin position="7"/>
        <end position="124"/>
    </location>
</feature>
<dbReference type="CDD" id="cd17535">
    <property type="entry name" value="REC_NarL-like"/>
    <property type="match status" value="1"/>
</dbReference>
<dbReference type="Gene3D" id="3.40.50.2300">
    <property type="match status" value="1"/>
</dbReference>
<organism evidence="6 7">
    <name type="scientific">Hymenobacter citatus</name>
    <dbReference type="NCBI Taxonomy" id="2763506"/>
    <lineage>
        <taxon>Bacteria</taxon>
        <taxon>Pseudomonadati</taxon>
        <taxon>Bacteroidota</taxon>
        <taxon>Cytophagia</taxon>
        <taxon>Cytophagales</taxon>
        <taxon>Hymenobacteraceae</taxon>
        <taxon>Hymenobacter</taxon>
    </lineage>
</organism>
<dbReference type="Pfam" id="PF00072">
    <property type="entry name" value="Response_reg"/>
    <property type="match status" value="1"/>
</dbReference>
<keyword evidence="2" id="KW-0238">DNA-binding</keyword>
<feature type="modified residue" description="4-aspartylphosphate" evidence="3">
    <location>
        <position position="59"/>
    </location>
</feature>
<dbReference type="SMART" id="SM00421">
    <property type="entry name" value="HTH_LUXR"/>
    <property type="match status" value="1"/>
</dbReference>
<dbReference type="Pfam" id="PF00196">
    <property type="entry name" value="GerE"/>
    <property type="match status" value="1"/>
</dbReference>
<evidence type="ECO:0000256" key="1">
    <source>
        <dbReference type="ARBA" id="ARBA00022553"/>
    </source>
</evidence>
<reference evidence="6 7" key="1">
    <citation type="submission" date="2020-08" db="EMBL/GenBank/DDBJ databases">
        <title>Hymenobacter sp.</title>
        <authorList>
            <person name="Kim M.K."/>
        </authorList>
    </citation>
    <scope>NUCLEOTIDE SEQUENCE [LARGE SCALE GENOMIC DNA]</scope>
    <source>
        <strain evidence="6 7">BT507</strain>
    </source>
</reference>
<dbReference type="SMART" id="SM00448">
    <property type="entry name" value="REC"/>
    <property type="match status" value="1"/>
</dbReference>
<comment type="caution">
    <text evidence="6">The sequence shown here is derived from an EMBL/GenBank/DDBJ whole genome shotgun (WGS) entry which is preliminary data.</text>
</comment>
<evidence type="ECO:0000259" key="5">
    <source>
        <dbReference type="PROSITE" id="PS50110"/>
    </source>
</evidence>
<dbReference type="InterPro" id="IPR058245">
    <property type="entry name" value="NreC/VraR/RcsB-like_REC"/>
</dbReference>
<name>A0ABR7MKZ7_9BACT</name>
<dbReference type="EMBL" id="JACSCY010000009">
    <property type="protein sequence ID" value="MBC6611754.1"/>
    <property type="molecule type" value="Genomic_DNA"/>
</dbReference>
<evidence type="ECO:0000313" key="7">
    <source>
        <dbReference type="Proteomes" id="UP000622017"/>
    </source>
</evidence>
<gene>
    <name evidence="6" type="ORF">H8B15_12535</name>
</gene>
<dbReference type="PROSITE" id="PS50110">
    <property type="entry name" value="RESPONSE_REGULATORY"/>
    <property type="match status" value="1"/>
</dbReference>
<keyword evidence="7" id="KW-1185">Reference proteome</keyword>
<feature type="domain" description="HTH luxR-type" evidence="4">
    <location>
        <begin position="145"/>
        <end position="210"/>
    </location>
</feature>
<proteinExistence type="predicted"/>
<dbReference type="InterPro" id="IPR039420">
    <property type="entry name" value="WalR-like"/>
</dbReference>
<dbReference type="InterPro" id="IPR016032">
    <property type="entry name" value="Sig_transdc_resp-reg_C-effctor"/>
</dbReference>
<dbReference type="SUPFAM" id="SSF46894">
    <property type="entry name" value="C-terminal effector domain of the bipartite response regulators"/>
    <property type="match status" value="1"/>
</dbReference>
<dbReference type="InterPro" id="IPR000792">
    <property type="entry name" value="Tscrpt_reg_LuxR_C"/>
</dbReference>
<sequence length="213" mass="23538">MSEQRISVYLVDDHPLVLEGVKTLLHPEADICIVGQASSGPEALAQFPAHPEVQVAVIDMNMPQMSGVELTRALRTHHPQVRVLVLSMDDDYAQIREVLDAGGMGYLLKNTTREELSTAIRTIAAGRTFFSQEVGNTLLQHSAAGGATPVNLTAREHEILRLIAREYSNNLIAETLFISERTVETHRKNILVKTNSKSVVGLIQYALRHKLIP</sequence>
<evidence type="ECO:0000256" key="2">
    <source>
        <dbReference type="ARBA" id="ARBA00023125"/>
    </source>
</evidence>
<dbReference type="RefSeq" id="WP_187320034.1">
    <property type="nucleotide sequence ID" value="NZ_JACSCY010000009.1"/>
</dbReference>
<dbReference type="PROSITE" id="PS50043">
    <property type="entry name" value="HTH_LUXR_2"/>
    <property type="match status" value="1"/>
</dbReference>
<dbReference type="PANTHER" id="PTHR43214">
    <property type="entry name" value="TWO-COMPONENT RESPONSE REGULATOR"/>
    <property type="match status" value="1"/>
</dbReference>
<dbReference type="SUPFAM" id="SSF52172">
    <property type="entry name" value="CheY-like"/>
    <property type="match status" value="1"/>
</dbReference>
<evidence type="ECO:0000259" key="4">
    <source>
        <dbReference type="PROSITE" id="PS50043"/>
    </source>
</evidence>